<protein>
    <submittedName>
        <fullName evidence="1">Uncharacterized protein</fullName>
    </submittedName>
</protein>
<dbReference type="EMBL" id="JBBPBN010000005">
    <property type="protein sequence ID" value="KAK9036942.1"/>
    <property type="molecule type" value="Genomic_DNA"/>
</dbReference>
<proteinExistence type="predicted"/>
<evidence type="ECO:0000313" key="1">
    <source>
        <dbReference type="EMBL" id="KAK9036942.1"/>
    </source>
</evidence>
<gene>
    <name evidence="1" type="ORF">V6N11_021865</name>
</gene>
<keyword evidence="2" id="KW-1185">Reference proteome</keyword>
<comment type="caution">
    <text evidence="1">The sequence shown here is derived from an EMBL/GenBank/DDBJ whole genome shotgun (WGS) entry which is preliminary data.</text>
</comment>
<reference evidence="1 2" key="1">
    <citation type="journal article" date="2024" name="G3 (Bethesda)">
        <title>Genome assembly of Hibiscus sabdariffa L. provides insights into metabolisms of medicinal natural products.</title>
        <authorList>
            <person name="Kim T."/>
        </authorList>
    </citation>
    <scope>NUCLEOTIDE SEQUENCE [LARGE SCALE GENOMIC DNA]</scope>
    <source>
        <strain evidence="1">TK-2024</strain>
        <tissue evidence="1">Old leaves</tissue>
    </source>
</reference>
<evidence type="ECO:0000313" key="2">
    <source>
        <dbReference type="Proteomes" id="UP001396334"/>
    </source>
</evidence>
<name>A0ABR2THH5_9ROSI</name>
<dbReference type="Proteomes" id="UP001396334">
    <property type="component" value="Unassembled WGS sequence"/>
</dbReference>
<sequence length="179" mass="20022">MERWAVTDGADGLGVEVYEGRDWLMRKVDDDGDEWEVRCCSMEAVQVLESVGGAGMAATRGSGRAWRAAAVGDCWEFLIFGGCRGLLIDLEWHEFEMCHRGLPWVVVCGDEPEMISRGSDGVSMERWSFTDGADGLGVEVYEGRDWLMRKVDDDGDEWEDRCCSMEAVQVKTESLSIAY</sequence>
<organism evidence="1 2">
    <name type="scientific">Hibiscus sabdariffa</name>
    <name type="common">roselle</name>
    <dbReference type="NCBI Taxonomy" id="183260"/>
    <lineage>
        <taxon>Eukaryota</taxon>
        <taxon>Viridiplantae</taxon>
        <taxon>Streptophyta</taxon>
        <taxon>Embryophyta</taxon>
        <taxon>Tracheophyta</taxon>
        <taxon>Spermatophyta</taxon>
        <taxon>Magnoliopsida</taxon>
        <taxon>eudicotyledons</taxon>
        <taxon>Gunneridae</taxon>
        <taxon>Pentapetalae</taxon>
        <taxon>rosids</taxon>
        <taxon>malvids</taxon>
        <taxon>Malvales</taxon>
        <taxon>Malvaceae</taxon>
        <taxon>Malvoideae</taxon>
        <taxon>Hibiscus</taxon>
    </lineage>
</organism>
<accession>A0ABR2THH5</accession>